<evidence type="ECO:0008006" key="5">
    <source>
        <dbReference type="Google" id="ProtNLM"/>
    </source>
</evidence>
<dbReference type="PANTHER" id="PTHR45348:SF7">
    <property type="entry name" value="ZINC BINDING OXIDOREDUCTASE, PUTATIVE-RELATED"/>
    <property type="match status" value="1"/>
</dbReference>
<comment type="similarity">
    <text evidence="1">Belongs to the zinc-containing alcohol dehydrogenase family.</text>
</comment>
<evidence type="ECO:0000256" key="1">
    <source>
        <dbReference type="ARBA" id="ARBA00008072"/>
    </source>
</evidence>
<evidence type="ECO:0000256" key="2">
    <source>
        <dbReference type="ARBA" id="ARBA00023002"/>
    </source>
</evidence>
<keyword evidence="2" id="KW-0560">Oxidoreductase</keyword>
<dbReference type="InterPro" id="IPR047122">
    <property type="entry name" value="Trans-enoyl_RdTase-like"/>
</dbReference>
<dbReference type="PANTHER" id="PTHR45348">
    <property type="entry name" value="HYPOTHETICAL OXIDOREDUCTASE (EUROFUNG)"/>
    <property type="match status" value="1"/>
</dbReference>
<dbReference type="EMBL" id="JAGMUV010000006">
    <property type="protein sequence ID" value="KAH7152651.1"/>
    <property type="molecule type" value="Genomic_DNA"/>
</dbReference>
<dbReference type="GO" id="GO:0016651">
    <property type="term" value="F:oxidoreductase activity, acting on NAD(P)H"/>
    <property type="evidence" value="ECO:0007669"/>
    <property type="project" value="InterPro"/>
</dbReference>
<dbReference type="OrthoDB" id="9992527at2759"/>
<dbReference type="Gene3D" id="3.40.50.720">
    <property type="entry name" value="NAD(P)-binding Rossmann-like Domain"/>
    <property type="match status" value="1"/>
</dbReference>
<dbReference type="Proteomes" id="UP000738349">
    <property type="component" value="Unassembled WGS sequence"/>
</dbReference>
<dbReference type="Gene3D" id="3.90.180.10">
    <property type="entry name" value="Medium-chain alcohol dehydrogenases, catalytic domain"/>
    <property type="match status" value="1"/>
</dbReference>
<evidence type="ECO:0000313" key="3">
    <source>
        <dbReference type="EMBL" id="KAH7152651.1"/>
    </source>
</evidence>
<comment type="caution">
    <text evidence="3">The sequence shown here is derived from an EMBL/GenBank/DDBJ whole genome shotgun (WGS) entry which is preliminary data.</text>
</comment>
<gene>
    <name evidence="3" type="ORF">EDB81DRAFT_867998</name>
</gene>
<sequence length="355" mass="37977">MKALVLIPSDRTIAVKDLPIPVPGPGEVLVQCGSHCHTTTTRRGDRLFAGVVVDAASDLSGSSDERTKPGARVSGFLQGAASVNDRPGAFAEFLVISHDLLWVVHNSLTLEAASAISMCGLTAAQGLFSRLDLPSPFHHREEVINIFIYGASTSLALYAAQLVRSSAAESGRSVRLNGAAGASKHNFLRQEPYWYDALVDYRDSSWPDQVKAATSDGRGVQYALDCISEGITVAQVHSTFADDVQGNHRFGVFRSPAGGGFETEGLRVHPIYGAVWEGLGLEVECNGSTLPANPTARAFAVSFFSYLSSSESVKLQSNPLRLMPGGLERIAPDGFQLLGSDKVSERAAREVRTEE</sequence>
<dbReference type="InterPro" id="IPR036291">
    <property type="entry name" value="NAD(P)-bd_dom_sf"/>
</dbReference>
<organism evidence="3 4">
    <name type="scientific">Dactylonectria macrodidyma</name>
    <dbReference type="NCBI Taxonomy" id="307937"/>
    <lineage>
        <taxon>Eukaryota</taxon>
        <taxon>Fungi</taxon>
        <taxon>Dikarya</taxon>
        <taxon>Ascomycota</taxon>
        <taxon>Pezizomycotina</taxon>
        <taxon>Sordariomycetes</taxon>
        <taxon>Hypocreomycetidae</taxon>
        <taxon>Hypocreales</taxon>
        <taxon>Nectriaceae</taxon>
        <taxon>Dactylonectria</taxon>
    </lineage>
</organism>
<dbReference type="SUPFAM" id="SSF51735">
    <property type="entry name" value="NAD(P)-binding Rossmann-fold domains"/>
    <property type="match status" value="1"/>
</dbReference>
<name>A0A9P9J7S9_9HYPO</name>
<proteinExistence type="inferred from homology"/>
<dbReference type="InterPro" id="IPR011032">
    <property type="entry name" value="GroES-like_sf"/>
</dbReference>
<accession>A0A9P9J7S9</accession>
<protein>
    <recommendedName>
        <fullName evidence="5">Enoyl reductase (ER) domain-containing protein</fullName>
    </recommendedName>
</protein>
<evidence type="ECO:0000313" key="4">
    <source>
        <dbReference type="Proteomes" id="UP000738349"/>
    </source>
</evidence>
<dbReference type="SUPFAM" id="SSF50129">
    <property type="entry name" value="GroES-like"/>
    <property type="match status" value="1"/>
</dbReference>
<reference evidence="3" key="1">
    <citation type="journal article" date="2021" name="Nat. Commun.">
        <title>Genetic determinants of endophytism in the Arabidopsis root mycobiome.</title>
        <authorList>
            <person name="Mesny F."/>
            <person name="Miyauchi S."/>
            <person name="Thiergart T."/>
            <person name="Pickel B."/>
            <person name="Atanasova L."/>
            <person name="Karlsson M."/>
            <person name="Huettel B."/>
            <person name="Barry K.W."/>
            <person name="Haridas S."/>
            <person name="Chen C."/>
            <person name="Bauer D."/>
            <person name="Andreopoulos W."/>
            <person name="Pangilinan J."/>
            <person name="LaButti K."/>
            <person name="Riley R."/>
            <person name="Lipzen A."/>
            <person name="Clum A."/>
            <person name="Drula E."/>
            <person name="Henrissat B."/>
            <person name="Kohler A."/>
            <person name="Grigoriev I.V."/>
            <person name="Martin F.M."/>
            <person name="Hacquard S."/>
        </authorList>
    </citation>
    <scope>NUCLEOTIDE SEQUENCE</scope>
    <source>
        <strain evidence="3">MPI-CAGE-AT-0147</strain>
    </source>
</reference>
<dbReference type="AlphaFoldDB" id="A0A9P9J7S9"/>
<keyword evidence="4" id="KW-1185">Reference proteome</keyword>